<comment type="caution">
    <text evidence="2">The sequence shown here is derived from an EMBL/GenBank/DDBJ whole genome shotgun (WGS) entry which is preliminary data.</text>
</comment>
<evidence type="ECO:0000313" key="2">
    <source>
        <dbReference type="EMBL" id="KFB67688.1"/>
    </source>
</evidence>
<dbReference type="EMBL" id="JDSS02000027">
    <property type="protein sequence ID" value="KFB67688.1"/>
    <property type="molecule type" value="Genomic_DNA"/>
</dbReference>
<feature type="region of interest" description="Disordered" evidence="1">
    <location>
        <begin position="1"/>
        <end position="32"/>
    </location>
</feature>
<reference evidence="2 3" key="1">
    <citation type="submission" date="2014-07" db="EMBL/GenBank/DDBJ databases">
        <title>Expanding our view of genomic diversity in Candidatus Accumulibacter clades.</title>
        <authorList>
            <person name="Skennerton C.T."/>
            <person name="Barr J.J."/>
            <person name="Slater F.R."/>
            <person name="Bond P.L."/>
            <person name="Tyson G.W."/>
        </authorList>
    </citation>
    <scope>NUCLEOTIDE SEQUENCE [LARGE SCALE GENOMIC DNA]</scope>
    <source>
        <strain evidence="3">SK-01</strain>
    </source>
</reference>
<gene>
    <name evidence="2" type="ORF">CAPSK01_003131</name>
</gene>
<proteinExistence type="predicted"/>
<evidence type="ECO:0000313" key="3">
    <source>
        <dbReference type="Proteomes" id="UP000019812"/>
    </source>
</evidence>
<dbReference type="Proteomes" id="UP000019812">
    <property type="component" value="Unassembled WGS sequence"/>
</dbReference>
<evidence type="ECO:0000256" key="1">
    <source>
        <dbReference type="SAM" id="MobiDB-lite"/>
    </source>
</evidence>
<sequence length="130" mass="14328">MPPEVLLPGVQDPRERPLAQPAGVGGELAEGGRRRAKQHLVDHARALSDQRVQRMRQSEHPMKIRYRQQLPTPFRQPVRLGSRLALRAVAVATRVIDVSRHATAVTGLDVAAKDRRATGDDRPPDLGLDG</sequence>
<protein>
    <submittedName>
        <fullName evidence="2">Uncharacterized protein</fullName>
    </submittedName>
</protein>
<dbReference type="AlphaFoldDB" id="A0A084XYZ4"/>
<name>A0A084XYZ4_9PROT</name>
<accession>A0A084XYZ4</accession>
<organism evidence="2 3">
    <name type="scientific">Candidatus Accumulibacter vicinus</name>
    <dbReference type="NCBI Taxonomy" id="2954382"/>
    <lineage>
        <taxon>Bacteria</taxon>
        <taxon>Pseudomonadati</taxon>
        <taxon>Pseudomonadota</taxon>
        <taxon>Betaproteobacteria</taxon>
        <taxon>Candidatus Accumulibacter</taxon>
    </lineage>
</organism>